<keyword evidence="1 3" id="KW-0853">WD repeat</keyword>
<evidence type="ECO:0000256" key="3">
    <source>
        <dbReference type="PROSITE-ProRule" id="PRU00221"/>
    </source>
</evidence>
<dbReference type="SUPFAM" id="SSF50998">
    <property type="entry name" value="Quinoprotein alcohol dehydrogenase-like"/>
    <property type="match status" value="1"/>
</dbReference>
<dbReference type="Gene3D" id="2.130.10.10">
    <property type="entry name" value="YVTN repeat-like/Quinoprotein amine dehydrogenase"/>
    <property type="match status" value="2"/>
</dbReference>
<comment type="caution">
    <text evidence="4">The sequence shown here is derived from an EMBL/GenBank/DDBJ whole genome shotgun (WGS) entry which is preliminary data.</text>
</comment>
<keyword evidence="2" id="KW-0677">Repeat</keyword>
<evidence type="ECO:0000256" key="2">
    <source>
        <dbReference type="ARBA" id="ARBA00022737"/>
    </source>
</evidence>
<feature type="repeat" description="WD" evidence="3">
    <location>
        <begin position="267"/>
        <end position="301"/>
    </location>
</feature>
<proteinExistence type="predicted"/>
<evidence type="ECO:0000313" key="4">
    <source>
        <dbReference type="EMBL" id="PHL00266.1"/>
    </source>
</evidence>
<protein>
    <recommendedName>
        <fullName evidence="6">WD40 repeat domain-containing protein</fullName>
    </recommendedName>
</protein>
<dbReference type="Proteomes" id="UP000226437">
    <property type="component" value="Unassembled WGS sequence"/>
</dbReference>
<evidence type="ECO:0000256" key="1">
    <source>
        <dbReference type="ARBA" id="ARBA00022574"/>
    </source>
</evidence>
<keyword evidence="5" id="KW-1185">Reference proteome</keyword>
<evidence type="ECO:0008006" key="6">
    <source>
        <dbReference type="Google" id="ProtNLM"/>
    </source>
</evidence>
<dbReference type="AlphaFoldDB" id="A0A2G0CJX2"/>
<dbReference type="Pfam" id="PF00400">
    <property type="entry name" value="WD40"/>
    <property type="match status" value="3"/>
</dbReference>
<dbReference type="PANTHER" id="PTHR19848">
    <property type="entry name" value="WD40 REPEAT PROTEIN"/>
    <property type="match status" value="1"/>
</dbReference>
<dbReference type="InterPro" id="IPR015943">
    <property type="entry name" value="WD40/YVTN_repeat-like_dom_sf"/>
</dbReference>
<dbReference type="SMART" id="SM00320">
    <property type="entry name" value="WD40"/>
    <property type="match status" value="6"/>
</dbReference>
<dbReference type="InterPro" id="IPR001680">
    <property type="entry name" value="WD40_rpt"/>
</dbReference>
<feature type="repeat" description="WD" evidence="3">
    <location>
        <begin position="176"/>
        <end position="217"/>
    </location>
</feature>
<gene>
    <name evidence="4" type="ORF">CGL56_04305</name>
</gene>
<dbReference type="PROSITE" id="PS50294">
    <property type="entry name" value="WD_REPEATS_REGION"/>
    <property type="match status" value="3"/>
</dbReference>
<dbReference type="PANTHER" id="PTHR19848:SF8">
    <property type="entry name" value="F-BOX AND WD REPEAT DOMAIN CONTAINING 7"/>
    <property type="match status" value="1"/>
</dbReference>
<organism evidence="4 5">
    <name type="scientific">Neolewinella marina</name>
    <dbReference type="NCBI Taxonomy" id="438751"/>
    <lineage>
        <taxon>Bacteria</taxon>
        <taxon>Pseudomonadati</taxon>
        <taxon>Bacteroidota</taxon>
        <taxon>Saprospiria</taxon>
        <taxon>Saprospirales</taxon>
        <taxon>Lewinellaceae</taxon>
        <taxon>Neolewinella</taxon>
    </lineage>
</organism>
<name>A0A2G0CJX2_9BACT</name>
<dbReference type="InterPro" id="IPR011047">
    <property type="entry name" value="Quinoprotein_ADH-like_sf"/>
</dbReference>
<feature type="repeat" description="WD" evidence="3">
    <location>
        <begin position="220"/>
        <end position="261"/>
    </location>
</feature>
<evidence type="ECO:0000313" key="5">
    <source>
        <dbReference type="Proteomes" id="UP000226437"/>
    </source>
</evidence>
<sequence length="301" mass="33201">MFVKLMLRRQSQRSGHRAAIYDLEPAPDGFYSAAADGYLVHWHREDADFGRVVATVEGGKFLSLTATPEGLVAGTLDGGVHWLYPDDPARNRHVAHHRRGTFSLLTVGNQVYSAGGDGVLTRWSIKHARTEETLPLCPNSLRRLAYDPVRDRLAAGGSDGKVYLLDEPRLSLLASAPAHPPSVFALAFSADGNTLYTGGRDAALSRWDVSQDQLREQQRVTAHLMTINALALHPGGKYLATASRDKTVKLWQADTLELLKVIEVVRDKGHVNSVNTLAWLDDHTLITAGDDRRVLEWKVKV</sequence>
<reference evidence="4 5" key="1">
    <citation type="submission" date="2017-10" db="EMBL/GenBank/DDBJ databases">
        <title>The draft genome sequence of Lewinella marina KCTC 32374.</title>
        <authorList>
            <person name="Wang K."/>
        </authorList>
    </citation>
    <scope>NUCLEOTIDE SEQUENCE [LARGE SCALE GENOMIC DNA]</scope>
    <source>
        <strain evidence="4 5">MKG-38</strain>
    </source>
</reference>
<dbReference type="EMBL" id="PDLO01000001">
    <property type="protein sequence ID" value="PHL00266.1"/>
    <property type="molecule type" value="Genomic_DNA"/>
</dbReference>
<dbReference type="PROSITE" id="PS50082">
    <property type="entry name" value="WD_REPEATS_2"/>
    <property type="match status" value="3"/>
</dbReference>
<accession>A0A2G0CJX2</accession>